<dbReference type="PANTHER" id="PTHR40741">
    <property type="entry name" value="AMASTIN-RELATED"/>
    <property type="match status" value="1"/>
</dbReference>
<reference evidence="3" key="2">
    <citation type="journal article" date="2021" name="Sci. Data">
        <title>Chromosome-scale genome sequencing, assembly and annotation of six genomes from subfamily Leishmaniinae.</title>
        <authorList>
            <person name="Almutairi H."/>
            <person name="Urbaniak M.D."/>
            <person name="Bates M.D."/>
            <person name="Jariyapan N."/>
            <person name="Kwakye-Nuako G."/>
            <person name="Thomaz Soccol V."/>
            <person name="Al-Salem W.S."/>
            <person name="Dillon R.J."/>
            <person name="Bates P.A."/>
            <person name="Gatherer D."/>
        </authorList>
    </citation>
    <scope>NUCLEOTIDE SEQUENCE [LARGE SCALE GENOMIC DNA]</scope>
</reference>
<organism evidence="2 3">
    <name type="scientific">Leishmania orientalis</name>
    <dbReference type="NCBI Taxonomy" id="2249476"/>
    <lineage>
        <taxon>Eukaryota</taxon>
        <taxon>Discoba</taxon>
        <taxon>Euglenozoa</taxon>
        <taxon>Kinetoplastea</taxon>
        <taxon>Metakinetoplastina</taxon>
        <taxon>Trypanosomatida</taxon>
        <taxon>Trypanosomatidae</taxon>
        <taxon>Leishmaniinae</taxon>
        <taxon>Leishmania</taxon>
    </lineage>
</organism>
<keyword evidence="1" id="KW-0472">Membrane</keyword>
<feature type="transmembrane region" description="Helical" evidence="1">
    <location>
        <begin position="119"/>
        <end position="141"/>
    </location>
</feature>
<keyword evidence="3" id="KW-1185">Reference proteome</keyword>
<name>A0A836G2K6_9TRYP</name>
<evidence type="ECO:0000256" key="1">
    <source>
        <dbReference type="SAM" id="Phobius"/>
    </source>
</evidence>
<keyword evidence="1" id="KW-1133">Transmembrane helix</keyword>
<dbReference type="Proteomes" id="UP000674143">
    <property type="component" value="Unassembled WGS sequence"/>
</dbReference>
<evidence type="ECO:0000313" key="3">
    <source>
        <dbReference type="Proteomes" id="UP000674143"/>
    </source>
</evidence>
<dbReference type="RefSeq" id="XP_067058630.1">
    <property type="nucleotide sequence ID" value="XM_067202529.1"/>
</dbReference>
<dbReference type="AlphaFoldDB" id="A0A836G2K6"/>
<proteinExistence type="predicted"/>
<evidence type="ECO:0008006" key="4">
    <source>
        <dbReference type="Google" id="ProtNLM"/>
    </source>
</evidence>
<keyword evidence="1" id="KW-0812">Transmembrane</keyword>
<dbReference type="PANTHER" id="PTHR40741:SF1">
    <property type="entry name" value="AMASTIN"/>
    <property type="match status" value="1"/>
</dbReference>
<comment type="caution">
    <text evidence="2">The sequence shown here is derived from an EMBL/GenBank/DDBJ whole genome shotgun (WGS) entry which is preliminary data.</text>
</comment>
<gene>
    <name evidence="2" type="ORF">LSCM4_00447</name>
</gene>
<sequence>MLLLRFILLVLILVFFIIALVSTVPVPLYSRKITDYDQRGKVEVSLWFISVGRVTLKGVNVTNVPSSLPVRINYAGCEEFRAVFRAMQAFAIGGTVFGFYALLVSCLQCFCRLKVKLPLFLFLFLAMICELCVVLIGGSAYSREFCENLDRNGNLTAIIFKGAGYKLDSGFVLQVMALVGYAICLTITPFTQQLWCGKC</sequence>
<dbReference type="InterPro" id="IPR009944">
    <property type="entry name" value="Amastin"/>
</dbReference>
<dbReference type="EMBL" id="JAFHLR010000036">
    <property type="protein sequence ID" value="KAG5464999.1"/>
    <property type="molecule type" value="Genomic_DNA"/>
</dbReference>
<dbReference type="Pfam" id="PF07344">
    <property type="entry name" value="Amastin"/>
    <property type="match status" value="1"/>
</dbReference>
<dbReference type="KEGG" id="loi:92356463"/>
<evidence type="ECO:0000313" key="2">
    <source>
        <dbReference type="EMBL" id="KAG5464999.1"/>
    </source>
</evidence>
<dbReference type="GeneID" id="92356463"/>
<accession>A0A836G2K6</accession>
<reference evidence="3" key="1">
    <citation type="journal article" date="2021" name="Microbiol. Resour. Announc.">
        <title>LGAAP: Leishmaniinae Genome Assembly and Annotation Pipeline.</title>
        <authorList>
            <person name="Almutairi H."/>
            <person name="Urbaniak M.D."/>
            <person name="Bates M.D."/>
            <person name="Jariyapan N."/>
            <person name="Kwakye-Nuako G."/>
            <person name="Thomaz-Soccol V."/>
            <person name="Al-Salem W.S."/>
            <person name="Dillon R.J."/>
            <person name="Bates P.A."/>
            <person name="Gatherer D."/>
        </authorList>
    </citation>
    <scope>NUCLEOTIDE SEQUENCE [LARGE SCALE GENOMIC DNA]</scope>
</reference>
<feature type="transmembrane region" description="Helical" evidence="1">
    <location>
        <begin position="89"/>
        <end position="107"/>
    </location>
</feature>
<feature type="transmembrane region" description="Helical" evidence="1">
    <location>
        <begin position="171"/>
        <end position="190"/>
    </location>
</feature>
<protein>
    <recommendedName>
        <fullName evidence="4">Amastin-like protein</fullName>
    </recommendedName>
</protein>